<protein>
    <recommendedName>
        <fullName evidence="7">B12-binding domain-containing protein</fullName>
    </recommendedName>
</protein>
<accession>X0SP14</accession>
<dbReference type="InterPro" id="IPR036594">
    <property type="entry name" value="Meth_synthase_dom"/>
</dbReference>
<reference evidence="6" key="1">
    <citation type="journal article" date="2014" name="Front. Microbiol.">
        <title>High frequency of phylogenetically diverse reductive dehalogenase-homologous genes in deep subseafloor sedimentary metagenomes.</title>
        <authorList>
            <person name="Kawai M."/>
            <person name="Futagami T."/>
            <person name="Toyoda A."/>
            <person name="Takaki Y."/>
            <person name="Nishi S."/>
            <person name="Hori S."/>
            <person name="Arai W."/>
            <person name="Tsubouchi T."/>
            <person name="Morono Y."/>
            <person name="Uchiyama I."/>
            <person name="Ito T."/>
            <person name="Fujiyama A."/>
            <person name="Inagaki F."/>
            <person name="Takami H."/>
        </authorList>
    </citation>
    <scope>NUCLEOTIDE SEQUENCE</scope>
    <source>
        <strain evidence="6">Expedition CK06-06</strain>
    </source>
</reference>
<dbReference type="FunFam" id="3.40.50.280:FF:000003">
    <property type="entry name" value="Dimethylamine methyltransferase corrinoid protein"/>
    <property type="match status" value="1"/>
</dbReference>
<dbReference type="CDD" id="cd02070">
    <property type="entry name" value="corrinoid_protein_B12-BD"/>
    <property type="match status" value="1"/>
</dbReference>
<dbReference type="GO" id="GO:0046653">
    <property type="term" value="P:tetrahydrofolate metabolic process"/>
    <property type="evidence" value="ECO:0007669"/>
    <property type="project" value="TreeGrafter"/>
</dbReference>
<name>X0SP14_9ZZZZ</name>
<dbReference type="Gene3D" id="3.40.50.280">
    <property type="entry name" value="Cobalamin-binding domain"/>
    <property type="match status" value="1"/>
</dbReference>
<sequence length="211" mass="22153">MADLKGLAEAIINGKADPARELTQQAVDEKVHPKQIIDEGLIAGMSEVGRRFKANEFYVPEVLIAARAMHAALDIIKPLLAESDVEPVGYVAIGTVKGDLHDIGKNLVAMMLEGAGFEVIDLGVDVPPEKFVEAIKEKKAQIIALSALLTTTMPGMGETIKALDSSGVRDSVKVIIGGAPVTQSYADEIGADGYAADAASAVDKAKEVMAN</sequence>
<comment type="similarity">
    <text evidence="1">Belongs to the methylamine corrinoid protein family.</text>
</comment>
<evidence type="ECO:0000313" key="6">
    <source>
        <dbReference type="EMBL" id="GAF77597.1"/>
    </source>
</evidence>
<dbReference type="Pfam" id="PF02607">
    <property type="entry name" value="B12-binding_2"/>
    <property type="match status" value="1"/>
</dbReference>
<comment type="caution">
    <text evidence="6">The sequence shown here is derived from an EMBL/GenBank/DDBJ whole genome shotgun (WGS) entry which is preliminary data.</text>
</comment>
<keyword evidence="2" id="KW-0479">Metal-binding</keyword>
<evidence type="ECO:0000259" key="5">
    <source>
        <dbReference type="PROSITE" id="PS51337"/>
    </source>
</evidence>
<feature type="domain" description="B12-binding" evidence="4">
    <location>
        <begin position="88"/>
        <end position="211"/>
    </location>
</feature>
<evidence type="ECO:0000256" key="3">
    <source>
        <dbReference type="ARBA" id="ARBA00023285"/>
    </source>
</evidence>
<dbReference type="Gene3D" id="1.10.1240.10">
    <property type="entry name" value="Methionine synthase domain"/>
    <property type="match status" value="1"/>
</dbReference>
<dbReference type="PROSITE" id="PS51337">
    <property type="entry name" value="B12_BINDING_NTER"/>
    <property type="match status" value="1"/>
</dbReference>
<dbReference type="InterPro" id="IPR036724">
    <property type="entry name" value="Cobalamin-bd_sf"/>
</dbReference>
<dbReference type="GO" id="GO:0050667">
    <property type="term" value="P:homocysteine metabolic process"/>
    <property type="evidence" value="ECO:0007669"/>
    <property type="project" value="TreeGrafter"/>
</dbReference>
<dbReference type="InterPro" id="IPR003759">
    <property type="entry name" value="Cbl-bd_cap"/>
</dbReference>
<dbReference type="PANTHER" id="PTHR45833">
    <property type="entry name" value="METHIONINE SYNTHASE"/>
    <property type="match status" value="1"/>
</dbReference>
<dbReference type="InterPro" id="IPR006158">
    <property type="entry name" value="Cobalamin-bd"/>
</dbReference>
<gene>
    <name evidence="6" type="ORF">S01H1_11213</name>
</gene>
<dbReference type="AlphaFoldDB" id="X0SP14"/>
<evidence type="ECO:0008006" key="7">
    <source>
        <dbReference type="Google" id="ProtNLM"/>
    </source>
</evidence>
<organism evidence="6">
    <name type="scientific">marine sediment metagenome</name>
    <dbReference type="NCBI Taxonomy" id="412755"/>
    <lineage>
        <taxon>unclassified sequences</taxon>
        <taxon>metagenomes</taxon>
        <taxon>ecological metagenomes</taxon>
    </lineage>
</organism>
<feature type="domain" description="B12-binding N-terminal" evidence="5">
    <location>
        <begin position="1"/>
        <end position="88"/>
    </location>
</feature>
<dbReference type="SUPFAM" id="SSF52242">
    <property type="entry name" value="Cobalamin (vitamin B12)-binding domain"/>
    <property type="match status" value="1"/>
</dbReference>
<dbReference type="GO" id="GO:0008705">
    <property type="term" value="F:methionine synthase activity"/>
    <property type="evidence" value="ECO:0007669"/>
    <property type="project" value="TreeGrafter"/>
</dbReference>
<dbReference type="SMART" id="SM01018">
    <property type="entry name" value="B12-binding_2"/>
    <property type="match status" value="1"/>
</dbReference>
<dbReference type="GO" id="GO:0005829">
    <property type="term" value="C:cytosol"/>
    <property type="evidence" value="ECO:0007669"/>
    <property type="project" value="TreeGrafter"/>
</dbReference>
<dbReference type="EMBL" id="BARS01005715">
    <property type="protein sequence ID" value="GAF77597.1"/>
    <property type="molecule type" value="Genomic_DNA"/>
</dbReference>
<dbReference type="Pfam" id="PF02310">
    <property type="entry name" value="B12-binding"/>
    <property type="match status" value="1"/>
</dbReference>
<dbReference type="InterPro" id="IPR050554">
    <property type="entry name" value="Met_Synthase/Corrinoid"/>
</dbReference>
<evidence type="ECO:0000259" key="4">
    <source>
        <dbReference type="PROSITE" id="PS51332"/>
    </source>
</evidence>
<dbReference type="SUPFAM" id="SSF47644">
    <property type="entry name" value="Methionine synthase domain"/>
    <property type="match status" value="1"/>
</dbReference>
<dbReference type="GO" id="GO:0046872">
    <property type="term" value="F:metal ion binding"/>
    <property type="evidence" value="ECO:0007669"/>
    <property type="project" value="UniProtKB-KW"/>
</dbReference>
<dbReference type="PANTHER" id="PTHR45833:SF1">
    <property type="entry name" value="METHIONINE SYNTHASE"/>
    <property type="match status" value="1"/>
</dbReference>
<evidence type="ECO:0000256" key="2">
    <source>
        <dbReference type="ARBA" id="ARBA00022723"/>
    </source>
</evidence>
<dbReference type="PROSITE" id="PS51332">
    <property type="entry name" value="B12_BINDING"/>
    <property type="match status" value="1"/>
</dbReference>
<dbReference type="GO" id="GO:0031419">
    <property type="term" value="F:cobalamin binding"/>
    <property type="evidence" value="ECO:0007669"/>
    <property type="project" value="InterPro"/>
</dbReference>
<keyword evidence="3" id="KW-0170">Cobalt</keyword>
<evidence type="ECO:0000256" key="1">
    <source>
        <dbReference type="ARBA" id="ARBA00010854"/>
    </source>
</evidence>
<proteinExistence type="inferred from homology"/>